<dbReference type="InterPro" id="IPR001619">
    <property type="entry name" value="Sec1-like"/>
</dbReference>
<dbReference type="InterPro" id="IPR036045">
    <property type="entry name" value="Sec1-like_sf"/>
</dbReference>
<feature type="non-terminal residue" evidence="2">
    <location>
        <position position="1"/>
    </location>
</feature>
<comment type="similarity">
    <text evidence="1">Belongs to the STXBP/unc-18/SEC1 family.</text>
</comment>
<keyword evidence="3" id="KW-1185">Reference proteome</keyword>
<dbReference type="AlphaFoldDB" id="A0A087G357"/>
<dbReference type="SUPFAM" id="SSF56815">
    <property type="entry name" value="Sec1/munc18-like (SM) proteins"/>
    <property type="match status" value="1"/>
</dbReference>
<name>A0A087G357_ARAAL</name>
<feature type="non-terminal residue" evidence="2">
    <location>
        <position position="67"/>
    </location>
</feature>
<dbReference type="GO" id="GO:0016192">
    <property type="term" value="P:vesicle-mediated transport"/>
    <property type="evidence" value="ECO:0007669"/>
    <property type="project" value="InterPro"/>
</dbReference>
<dbReference type="Proteomes" id="UP000029120">
    <property type="component" value="Unassembled WGS sequence"/>
</dbReference>
<evidence type="ECO:0000313" key="2">
    <source>
        <dbReference type="EMBL" id="KFK24309.1"/>
    </source>
</evidence>
<dbReference type="eggNOG" id="KOG1301">
    <property type="taxonomic scope" value="Eukaryota"/>
</dbReference>
<evidence type="ECO:0000313" key="3">
    <source>
        <dbReference type="Proteomes" id="UP000029120"/>
    </source>
</evidence>
<dbReference type="Pfam" id="PF00995">
    <property type="entry name" value="Sec1"/>
    <property type="match status" value="1"/>
</dbReference>
<gene>
    <name evidence="2" type="ORF">AALP_AAs41022U000100</name>
</gene>
<dbReference type="EMBL" id="KL970185">
    <property type="protein sequence ID" value="KFK24309.1"/>
    <property type="molecule type" value="Genomic_DNA"/>
</dbReference>
<dbReference type="OrthoDB" id="10251230at2759"/>
<protein>
    <submittedName>
        <fullName evidence="2">Uncharacterized protein</fullName>
    </submittedName>
</protein>
<proteinExistence type="inferred from homology"/>
<organism evidence="2 3">
    <name type="scientific">Arabis alpina</name>
    <name type="common">Alpine rock-cress</name>
    <dbReference type="NCBI Taxonomy" id="50452"/>
    <lineage>
        <taxon>Eukaryota</taxon>
        <taxon>Viridiplantae</taxon>
        <taxon>Streptophyta</taxon>
        <taxon>Embryophyta</taxon>
        <taxon>Tracheophyta</taxon>
        <taxon>Spermatophyta</taxon>
        <taxon>Magnoliopsida</taxon>
        <taxon>eudicotyledons</taxon>
        <taxon>Gunneridae</taxon>
        <taxon>Pentapetalae</taxon>
        <taxon>rosids</taxon>
        <taxon>malvids</taxon>
        <taxon>Brassicales</taxon>
        <taxon>Brassicaceae</taxon>
        <taxon>Arabideae</taxon>
        <taxon>Arabis</taxon>
    </lineage>
</organism>
<accession>A0A087G357</accession>
<evidence type="ECO:0000256" key="1">
    <source>
        <dbReference type="ARBA" id="ARBA00009884"/>
    </source>
</evidence>
<dbReference type="Gramene" id="KFK24309">
    <property type="protein sequence ID" value="KFK24309"/>
    <property type="gene ID" value="AALP_AAs41022U000100"/>
</dbReference>
<sequence length="67" mass="7515">ANGSLEFPQVALEIETQLNKYKKDVVEVNKRTGSSSEEFDLIGNTKHLMNAVNSLPELTKRKQIIAK</sequence>
<reference evidence="3" key="1">
    <citation type="journal article" date="2015" name="Nat. Plants">
        <title>Genome expansion of Arabis alpina linked with retrotransposition and reduced symmetric DNA methylation.</title>
        <authorList>
            <person name="Willing E.M."/>
            <person name="Rawat V."/>
            <person name="Mandakova T."/>
            <person name="Maumus F."/>
            <person name="James G.V."/>
            <person name="Nordstroem K.J."/>
            <person name="Becker C."/>
            <person name="Warthmann N."/>
            <person name="Chica C."/>
            <person name="Szarzynska B."/>
            <person name="Zytnicki M."/>
            <person name="Albani M.C."/>
            <person name="Kiefer C."/>
            <person name="Bergonzi S."/>
            <person name="Castaings L."/>
            <person name="Mateos J.L."/>
            <person name="Berns M.C."/>
            <person name="Bujdoso N."/>
            <person name="Piofczyk T."/>
            <person name="de Lorenzo L."/>
            <person name="Barrero-Sicilia C."/>
            <person name="Mateos I."/>
            <person name="Piednoel M."/>
            <person name="Hagmann J."/>
            <person name="Chen-Min-Tao R."/>
            <person name="Iglesias-Fernandez R."/>
            <person name="Schuster S.C."/>
            <person name="Alonso-Blanco C."/>
            <person name="Roudier F."/>
            <person name="Carbonero P."/>
            <person name="Paz-Ares J."/>
            <person name="Davis S.J."/>
            <person name="Pecinka A."/>
            <person name="Quesneville H."/>
            <person name="Colot V."/>
            <person name="Lysak M.A."/>
            <person name="Weigel D."/>
            <person name="Coupland G."/>
            <person name="Schneeberger K."/>
        </authorList>
    </citation>
    <scope>NUCLEOTIDE SEQUENCE [LARGE SCALE GENOMIC DNA]</scope>
    <source>
        <strain evidence="3">cv. Pajares</strain>
    </source>
</reference>
<dbReference type="Gene3D" id="3.90.830.10">
    <property type="entry name" value="Syntaxin Binding Protein 1, Chain A, domain 2"/>
    <property type="match status" value="1"/>
</dbReference>
<dbReference type="InterPro" id="IPR043127">
    <property type="entry name" value="Sec-1-like_dom3a"/>
</dbReference>